<reference evidence="2" key="2">
    <citation type="submission" date="2015-01" db="EMBL/GenBank/DDBJ databases">
        <title>Evolutionary Origins and Diversification of the Mycorrhizal Mutualists.</title>
        <authorList>
            <consortium name="DOE Joint Genome Institute"/>
            <consortium name="Mycorrhizal Genomics Consortium"/>
            <person name="Kohler A."/>
            <person name="Kuo A."/>
            <person name="Nagy L.G."/>
            <person name="Floudas D."/>
            <person name="Copeland A."/>
            <person name="Barry K.W."/>
            <person name="Cichocki N."/>
            <person name="Veneault-Fourrey C."/>
            <person name="LaButti K."/>
            <person name="Lindquist E.A."/>
            <person name="Lipzen A."/>
            <person name="Lundell T."/>
            <person name="Morin E."/>
            <person name="Murat C."/>
            <person name="Riley R."/>
            <person name="Ohm R."/>
            <person name="Sun H."/>
            <person name="Tunlid A."/>
            <person name="Henrissat B."/>
            <person name="Grigoriev I.V."/>
            <person name="Hibbett D.S."/>
            <person name="Martin F."/>
        </authorList>
    </citation>
    <scope>NUCLEOTIDE SEQUENCE [LARGE SCALE GENOMIC DNA]</scope>
    <source>
        <strain evidence="2">Foug A</strain>
    </source>
</reference>
<dbReference type="HOGENOM" id="CLU_1723419_0_0_1"/>
<protein>
    <submittedName>
        <fullName evidence="1">Uncharacterized protein</fullName>
    </submittedName>
</protein>
<keyword evidence="2" id="KW-1185">Reference proteome</keyword>
<dbReference type="AlphaFoldDB" id="A0A0C2YSR2"/>
<accession>A0A0C2YSR2</accession>
<name>A0A0C2YSR2_9AGAM</name>
<dbReference type="InParanoid" id="A0A0C2YSR2"/>
<proteinExistence type="predicted"/>
<sequence>MSPCPITIPPCGKHTPLISLLDLSPRKSARAELSNIGTLYQYAMHRLFGCSAVLLVWGNEFTTESVSRSPSIQCTACRQRVRVIRSRLLMQRIPSIRLYRGDSLERVAVWLLMSMVMSSSTLLTAHGDRQEENQSVDGFMGASRSDLRCRSV</sequence>
<organism evidence="1 2">
    <name type="scientific">Scleroderma citrinum Foug A</name>
    <dbReference type="NCBI Taxonomy" id="1036808"/>
    <lineage>
        <taxon>Eukaryota</taxon>
        <taxon>Fungi</taxon>
        <taxon>Dikarya</taxon>
        <taxon>Basidiomycota</taxon>
        <taxon>Agaricomycotina</taxon>
        <taxon>Agaricomycetes</taxon>
        <taxon>Agaricomycetidae</taxon>
        <taxon>Boletales</taxon>
        <taxon>Sclerodermatineae</taxon>
        <taxon>Sclerodermataceae</taxon>
        <taxon>Scleroderma</taxon>
    </lineage>
</organism>
<evidence type="ECO:0000313" key="1">
    <source>
        <dbReference type="EMBL" id="KIM52753.1"/>
    </source>
</evidence>
<evidence type="ECO:0000313" key="2">
    <source>
        <dbReference type="Proteomes" id="UP000053989"/>
    </source>
</evidence>
<gene>
    <name evidence="1" type="ORF">SCLCIDRAFT_488975</name>
</gene>
<reference evidence="1 2" key="1">
    <citation type="submission" date="2014-04" db="EMBL/GenBank/DDBJ databases">
        <authorList>
            <consortium name="DOE Joint Genome Institute"/>
            <person name="Kuo A."/>
            <person name="Kohler A."/>
            <person name="Nagy L.G."/>
            <person name="Floudas D."/>
            <person name="Copeland A."/>
            <person name="Barry K.W."/>
            <person name="Cichocki N."/>
            <person name="Veneault-Fourrey C."/>
            <person name="LaButti K."/>
            <person name="Lindquist E.A."/>
            <person name="Lipzen A."/>
            <person name="Lundell T."/>
            <person name="Morin E."/>
            <person name="Murat C."/>
            <person name="Sun H."/>
            <person name="Tunlid A."/>
            <person name="Henrissat B."/>
            <person name="Grigoriev I.V."/>
            <person name="Hibbett D.S."/>
            <person name="Martin F."/>
            <person name="Nordberg H.P."/>
            <person name="Cantor M.N."/>
            <person name="Hua S.X."/>
        </authorList>
    </citation>
    <scope>NUCLEOTIDE SEQUENCE [LARGE SCALE GENOMIC DNA]</scope>
    <source>
        <strain evidence="1 2">Foug A</strain>
    </source>
</reference>
<dbReference type="Proteomes" id="UP000053989">
    <property type="component" value="Unassembled WGS sequence"/>
</dbReference>
<dbReference type="EMBL" id="KN822201">
    <property type="protein sequence ID" value="KIM52753.1"/>
    <property type="molecule type" value="Genomic_DNA"/>
</dbReference>